<evidence type="ECO:0000313" key="1">
    <source>
        <dbReference type="EMBL" id="CAK8678084.1"/>
    </source>
</evidence>
<sequence>MTEVQHLQKNNYPCYIYWRFACGTAKGAIFGGQPETALSTDRMLEVNLAIASSVSIAVAQVTIRQLGRAIQ</sequence>
<reference evidence="1 2" key="1">
    <citation type="submission" date="2024-02" db="EMBL/GenBank/DDBJ databases">
        <authorList>
            <person name="Daric V."/>
            <person name="Darras S."/>
        </authorList>
    </citation>
    <scope>NUCLEOTIDE SEQUENCE [LARGE SCALE GENOMIC DNA]</scope>
</reference>
<accession>A0ABP0FEK2</accession>
<evidence type="ECO:0000313" key="2">
    <source>
        <dbReference type="Proteomes" id="UP001642483"/>
    </source>
</evidence>
<keyword evidence="2" id="KW-1185">Reference proteome</keyword>
<gene>
    <name evidence="1" type="ORF">CVLEPA_LOCUS8041</name>
</gene>
<comment type="caution">
    <text evidence="1">The sequence shown here is derived from an EMBL/GenBank/DDBJ whole genome shotgun (WGS) entry which is preliminary data.</text>
</comment>
<proteinExistence type="predicted"/>
<dbReference type="EMBL" id="CAWYQH010000046">
    <property type="protein sequence ID" value="CAK8678084.1"/>
    <property type="molecule type" value="Genomic_DNA"/>
</dbReference>
<protein>
    <submittedName>
        <fullName evidence="1">Uncharacterized protein</fullName>
    </submittedName>
</protein>
<dbReference type="Proteomes" id="UP001642483">
    <property type="component" value="Unassembled WGS sequence"/>
</dbReference>
<organism evidence="1 2">
    <name type="scientific">Clavelina lepadiformis</name>
    <name type="common">Light-bulb sea squirt</name>
    <name type="synonym">Ascidia lepadiformis</name>
    <dbReference type="NCBI Taxonomy" id="159417"/>
    <lineage>
        <taxon>Eukaryota</taxon>
        <taxon>Metazoa</taxon>
        <taxon>Chordata</taxon>
        <taxon>Tunicata</taxon>
        <taxon>Ascidiacea</taxon>
        <taxon>Aplousobranchia</taxon>
        <taxon>Clavelinidae</taxon>
        <taxon>Clavelina</taxon>
    </lineage>
</organism>
<name>A0ABP0FEK2_CLALP</name>